<feature type="transmembrane region" description="Helical" evidence="1">
    <location>
        <begin position="20"/>
        <end position="38"/>
    </location>
</feature>
<name>A0A161QWE1_9FUSO</name>
<dbReference type="AlphaFoldDB" id="A0A161QWE1"/>
<dbReference type="Proteomes" id="UP000075816">
    <property type="component" value="Unassembled WGS sequence"/>
</dbReference>
<comment type="caution">
    <text evidence="2">The sequence shown here is derived from an EMBL/GenBank/DDBJ whole genome shotgun (WGS) entry which is preliminary data.</text>
</comment>
<accession>A0A161QWE1</accession>
<reference evidence="2 3" key="1">
    <citation type="submission" date="2016-03" db="EMBL/GenBank/DDBJ databases">
        <title>Comparative genomics of human isolates of Fusobacterium necrophorum.</title>
        <authorList>
            <person name="Jensen A."/>
            <person name="Bank S."/>
            <person name="Andersen P.S."/>
            <person name="Kristensen L.H."/>
            <person name="Prag J."/>
        </authorList>
    </citation>
    <scope>NUCLEOTIDE SEQUENCE [LARGE SCALE GENOMIC DNA]</scope>
    <source>
        <strain evidence="2 3">LS_1264</strain>
    </source>
</reference>
<keyword evidence="1" id="KW-0472">Membrane</keyword>
<keyword evidence="1" id="KW-0812">Transmembrane</keyword>
<evidence type="ECO:0000313" key="3">
    <source>
        <dbReference type="Proteomes" id="UP000075816"/>
    </source>
</evidence>
<feature type="transmembrane region" description="Helical" evidence="1">
    <location>
        <begin position="44"/>
        <end position="61"/>
    </location>
</feature>
<protein>
    <submittedName>
        <fullName evidence="2">Uncharacterized protein</fullName>
    </submittedName>
</protein>
<keyword evidence="1" id="KW-1133">Transmembrane helix</keyword>
<gene>
    <name evidence="2" type="ORF">A2J07_00675</name>
</gene>
<evidence type="ECO:0000313" key="2">
    <source>
        <dbReference type="EMBL" id="KYL05282.1"/>
    </source>
</evidence>
<evidence type="ECO:0000256" key="1">
    <source>
        <dbReference type="SAM" id="Phobius"/>
    </source>
</evidence>
<dbReference type="RefSeq" id="WP_062680810.1">
    <property type="nucleotide sequence ID" value="NZ_LVEA01000001.1"/>
</dbReference>
<sequence length="209" mass="24760">MTKREKWKIKARFFNSIKEMSFYVMLCITIVTTFQALSGNISKFIPIACFIIFLPIAWFHVTRKFDEFMYDDLTELILENQKKKIKIINLTGDNLFFCREDLDLILLPARYKKRIKPLISNSTLPEIIQNAPDEENNVFYIVNQNKKTLFTESGRNDILFIEKSNFYITERGQDKILGKEIIQLKHINEQEFNFTVYDIKTEGDDKEIC</sequence>
<proteinExistence type="predicted"/>
<dbReference type="EMBL" id="LVEA01000001">
    <property type="protein sequence ID" value="KYL05282.1"/>
    <property type="molecule type" value="Genomic_DNA"/>
</dbReference>
<organism evidence="2 3">
    <name type="scientific">Fusobacterium necrophorum subsp. funduliforme</name>
    <dbReference type="NCBI Taxonomy" id="143387"/>
    <lineage>
        <taxon>Bacteria</taxon>
        <taxon>Fusobacteriati</taxon>
        <taxon>Fusobacteriota</taxon>
        <taxon>Fusobacteriia</taxon>
        <taxon>Fusobacteriales</taxon>
        <taxon>Fusobacteriaceae</taxon>
        <taxon>Fusobacterium</taxon>
    </lineage>
</organism>